<evidence type="ECO:0000313" key="2">
    <source>
        <dbReference type="EMBL" id="AFZ25648.1"/>
    </source>
</evidence>
<dbReference type="KEGG" id="csg:Cylst_3508"/>
<feature type="chain" id="PRO_5003937645" description="PEP-CTERM exosortase interaction domain-containing protein" evidence="1">
    <location>
        <begin position="34"/>
        <end position="258"/>
    </location>
</feature>
<evidence type="ECO:0008006" key="4">
    <source>
        <dbReference type="Google" id="ProtNLM"/>
    </source>
</evidence>
<dbReference type="NCBIfam" id="NF033208">
    <property type="entry name" value="choice_anch_E"/>
    <property type="match status" value="1"/>
</dbReference>
<organism evidence="2 3">
    <name type="scientific">Cylindrospermum stagnale PCC 7417</name>
    <dbReference type="NCBI Taxonomy" id="56107"/>
    <lineage>
        <taxon>Bacteria</taxon>
        <taxon>Bacillati</taxon>
        <taxon>Cyanobacteriota</taxon>
        <taxon>Cyanophyceae</taxon>
        <taxon>Nostocales</taxon>
        <taxon>Nostocaceae</taxon>
        <taxon>Cylindrospermum</taxon>
    </lineage>
</organism>
<dbReference type="RefSeq" id="WP_015208896.1">
    <property type="nucleotide sequence ID" value="NC_019757.1"/>
</dbReference>
<gene>
    <name evidence="2" type="ORF">Cylst_3508</name>
</gene>
<accession>K9WZM1</accession>
<dbReference type="AlphaFoldDB" id="K9WZM1"/>
<dbReference type="NCBIfam" id="TIGR02595">
    <property type="entry name" value="PEP_CTERM"/>
    <property type="match status" value="1"/>
</dbReference>
<reference evidence="2 3" key="1">
    <citation type="submission" date="2012-06" db="EMBL/GenBank/DDBJ databases">
        <title>Finished chromosome of genome of Cylindrospermum stagnale PCC 7417.</title>
        <authorList>
            <consortium name="US DOE Joint Genome Institute"/>
            <person name="Gugger M."/>
            <person name="Coursin T."/>
            <person name="Rippka R."/>
            <person name="Tandeau De Marsac N."/>
            <person name="Huntemann M."/>
            <person name="Wei C.-L."/>
            <person name="Han J."/>
            <person name="Detter J.C."/>
            <person name="Han C."/>
            <person name="Tapia R."/>
            <person name="Chen A."/>
            <person name="Kyrpides N."/>
            <person name="Mavromatis K."/>
            <person name="Markowitz V."/>
            <person name="Szeto E."/>
            <person name="Ivanova N."/>
            <person name="Pagani I."/>
            <person name="Pati A."/>
            <person name="Goodwin L."/>
            <person name="Nordberg H.P."/>
            <person name="Cantor M.N."/>
            <person name="Hua S.X."/>
            <person name="Woyke T."/>
            <person name="Kerfeld C.A."/>
        </authorList>
    </citation>
    <scope>NUCLEOTIDE SEQUENCE [LARGE SCALE GENOMIC DNA]</scope>
    <source>
        <strain evidence="2 3">PCC 7417</strain>
    </source>
</reference>
<dbReference type="OrthoDB" id="508637at2"/>
<evidence type="ECO:0000313" key="3">
    <source>
        <dbReference type="Proteomes" id="UP000010475"/>
    </source>
</evidence>
<proteinExistence type="predicted"/>
<dbReference type="EMBL" id="CP003642">
    <property type="protein sequence ID" value="AFZ25648.1"/>
    <property type="molecule type" value="Genomic_DNA"/>
</dbReference>
<dbReference type="HOGENOM" id="CLU_1076546_0_0_3"/>
<dbReference type="InterPro" id="IPR013424">
    <property type="entry name" value="Ice-binding_C"/>
</dbReference>
<feature type="signal peptide" evidence="1">
    <location>
        <begin position="1"/>
        <end position="33"/>
    </location>
</feature>
<sequence length="258" mass="26512">MISTKPLHQTLKIAGLAASVSLASLVISPTANAVSFKTNTASFSGLRTELTDNPAAVLTVDKYTPLAGETVTQVIIRLSTNLSTSGTVKNNNSSASTFRVTAAATQFDFNPVAGAPSPLIAYVDNNGPLIPISGTFGTQQIYNNVAPGATRTFPTQIGNGSTSITFDSSNTNLSEFLGSGSFSLEPTTLMGFSLGGGGNNVDVQLQTVAASTLEVEYVGTFTPPPADVPEPSSILGILALTGSGAAMMRKFKSLVKLA</sequence>
<keyword evidence="3" id="KW-1185">Reference proteome</keyword>
<evidence type="ECO:0000256" key="1">
    <source>
        <dbReference type="SAM" id="SignalP"/>
    </source>
</evidence>
<dbReference type="Proteomes" id="UP000010475">
    <property type="component" value="Chromosome"/>
</dbReference>
<name>K9WZM1_9NOST</name>
<keyword evidence="1" id="KW-0732">Signal</keyword>
<protein>
    <recommendedName>
        <fullName evidence="4">PEP-CTERM exosortase interaction domain-containing protein</fullName>
    </recommendedName>
</protein>